<accession>A0A1G9MXY5</accession>
<sequence length="39" mass="4393">MSKPQFKRVEDVYRVARALANVTPVKRYLGGQDCRATPA</sequence>
<protein>
    <submittedName>
        <fullName evidence="1">Uncharacterized protein</fullName>
    </submittedName>
</protein>
<dbReference type="AlphaFoldDB" id="A0A1G9MXY5"/>
<gene>
    <name evidence="1" type="ORF">SAMN04488502_101819</name>
</gene>
<evidence type="ECO:0000313" key="2">
    <source>
        <dbReference type="Proteomes" id="UP000214880"/>
    </source>
</evidence>
<organism evidence="1 2">
    <name type="scientific">Dendrosporobacter quercicolus</name>
    <dbReference type="NCBI Taxonomy" id="146817"/>
    <lineage>
        <taxon>Bacteria</taxon>
        <taxon>Bacillati</taxon>
        <taxon>Bacillota</taxon>
        <taxon>Negativicutes</taxon>
        <taxon>Selenomonadales</taxon>
        <taxon>Sporomusaceae</taxon>
        <taxon>Dendrosporobacter</taxon>
    </lineage>
</organism>
<dbReference type="STRING" id="146817.SAMN04488502_101819"/>
<dbReference type="EMBL" id="FNHB01000001">
    <property type="protein sequence ID" value="SDL78475.1"/>
    <property type="molecule type" value="Genomic_DNA"/>
</dbReference>
<keyword evidence="2" id="KW-1185">Reference proteome</keyword>
<evidence type="ECO:0000313" key="1">
    <source>
        <dbReference type="EMBL" id="SDL78475.1"/>
    </source>
</evidence>
<reference evidence="1 2" key="1">
    <citation type="submission" date="2016-10" db="EMBL/GenBank/DDBJ databases">
        <authorList>
            <person name="de Groot N.N."/>
        </authorList>
    </citation>
    <scope>NUCLEOTIDE SEQUENCE [LARGE SCALE GENOMIC DNA]</scope>
    <source>
        <strain evidence="1 2">DSM 1736</strain>
    </source>
</reference>
<proteinExistence type="predicted"/>
<name>A0A1G9MXY5_9FIRM</name>
<dbReference type="Proteomes" id="UP000214880">
    <property type="component" value="Unassembled WGS sequence"/>
</dbReference>